<keyword evidence="4" id="KW-1185">Reference proteome</keyword>
<name>A0A1E1MLP8_RHYSE</name>
<organism evidence="3 4">
    <name type="scientific">Rhynchosporium secalis</name>
    <name type="common">Barley scald fungus</name>
    <dbReference type="NCBI Taxonomy" id="38038"/>
    <lineage>
        <taxon>Eukaryota</taxon>
        <taxon>Fungi</taxon>
        <taxon>Dikarya</taxon>
        <taxon>Ascomycota</taxon>
        <taxon>Pezizomycotina</taxon>
        <taxon>Leotiomycetes</taxon>
        <taxon>Helotiales</taxon>
        <taxon>Ploettnerulaceae</taxon>
        <taxon>Rhynchosporium</taxon>
    </lineage>
</organism>
<feature type="chain" id="PRO_5009448460" evidence="2">
    <location>
        <begin position="25"/>
        <end position="57"/>
    </location>
</feature>
<reference evidence="4" key="1">
    <citation type="submission" date="2016-03" db="EMBL/GenBank/DDBJ databases">
        <authorList>
            <person name="Guldener U."/>
        </authorList>
    </citation>
    <scope>NUCLEOTIDE SEQUENCE [LARGE SCALE GENOMIC DNA]</scope>
</reference>
<keyword evidence="2" id="KW-0732">Signal</keyword>
<feature type="signal peptide" evidence="2">
    <location>
        <begin position="1"/>
        <end position="24"/>
    </location>
</feature>
<evidence type="ECO:0000313" key="4">
    <source>
        <dbReference type="Proteomes" id="UP000177625"/>
    </source>
</evidence>
<evidence type="ECO:0000313" key="3">
    <source>
        <dbReference type="EMBL" id="CZT50002.1"/>
    </source>
</evidence>
<dbReference type="Proteomes" id="UP000177625">
    <property type="component" value="Unassembled WGS sequence"/>
</dbReference>
<feature type="region of interest" description="Disordered" evidence="1">
    <location>
        <begin position="27"/>
        <end position="57"/>
    </location>
</feature>
<dbReference type="AlphaFoldDB" id="A0A1E1MLP8"/>
<evidence type="ECO:0000256" key="2">
    <source>
        <dbReference type="SAM" id="SignalP"/>
    </source>
</evidence>
<feature type="compositionally biased region" description="Polar residues" evidence="1">
    <location>
        <begin position="41"/>
        <end position="57"/>
    </location>
</feature>
<protein>
    <submittedName>
        <fullName evidence="3">Uncharacterized protein</fullName>
    </submittedName>
</protein>
<accession>A0A1E1MLP8</accession>
<proteinExistence type="predicted"/>
<sequence>MSAVISLHHSVEVLIPMCVLFAYAAAPSHSTTREDSLQCKEGSSTGRDTPQATLRPP</sequence>
<gene>
    <name evidence="3" type="ORF">RSE6_10915</name>
</gene>
<dbReference type="EMBL" id="FJVC01000400">
    <property type="protein sequence ID" value="CZT50002.1"/>
    <property type="molecule type" value="Genomic_DNA"/>
</dbReference>
<evidence type="ECO:0000256" key="1">
    <source>
        <dbReference type="SAM" id="MobiDB-lite"/>
    </source>
</evidence>